<dbReference type="RefSeq" id="WP_158948611.1">
    <property type="nucleotide sequence ID" value="NZ_CP046400.1"/>
</dbReference>
<keyword evidence="2" id="KW-1185">Reference proteome</keyword>
<name>A0A6I6JTB2_9BACT</name>
<dbReference type="InterPro" id="IPR014985">
    <property type="entry name" value="WbqC"/>
</dbReference>
<gene>
    <name evidence="1" type="ORF">GM415_12340</name>
</gene>
<accession>A0A6I6JTB2</accession>
<protein>
    <recommendedName>
        <fullName evidence="3">WbqC-like family protein</fullName>
    </recommendedName>
</protein>
<proteinExistence type="predicted"/>
<evidence type="ECO:0008006" key="3">
    <source>
        <dbReference type="Google" id="ProtNLM"/>
    </source>
</evidence>
<evidence type="ECO:0000313" key="2">
    <source>
        <dbReference type="Proteomes" id="UP000428328"/>
    </source>
</evidence>
<dbReference type="AlphaFoldDB" id="A0A6I6JTB2"/>
<dbReference type="EMBL" id="CP046400">
    <property type="protein sequence ID" value="QGY40884.1"/>
    <property type="molecule type" value="Genomic_DNA"/>
</dbReference>
<sequence>MSLSCAICQPHYLPWVGYFEMIDRVDVFVFLDDVQFIKREWKNRNRIRSGPTTEDTKWLTVPAVKEDQMKAIKDVRISEHSDWVQNHLNSIRHTYQGTPYFTPWFDRISEKLDEFRNMTVGNLNIALISWLCEEMGIGTKLVLSSDLDVPGKKEQKLINICGAIGADFYLANNATATYTGEADFGPHGIEFRTQDYTHPEYAQFNKGKGLPFISHLSVIDLLFNHDTAGKEILLSTRS</sequence>
<dbReference type="KEGG" id="psel:GM415_12340"/>
<dbReference type="Pfam" id="PF08889">
    <property type="entry name" value="WbqC"/>
    <property type="match status" value="1"/>
</dbReference>
<organism evidence="1 2">
    <name type="scientific">Pseudodesulfovibrio cashew</name>
    <dbReference type="NCBI Taxonomy" id="2678688"/>
    <lineage>
        <taxon>Bacteria</taxon>
        <taxon>Pseudomonadati</taxon>
        <taxon>Thermodesulfobacteriota</taxon>
        <taxon>Desulfovibrionia</taxon>
        <taxon>Desulfovibrionales</taxon>
        <taxon>Desulfovibrionaceae</taxon>
    </lineage>
</organism>
<evidence type="ECO:0000313" key="1">
    <source>
        <dbReference type="EMBL" id="QGY40884.1"/>
    </source>
</evidence>
<reference evidence="1 2" key="1">
    <citation type="submission" date="2019-11" db="EMBL/GenBank/DDBJ databases">
        <authorList>
            <person name="Zheng R.K."/>
            <person name="Sun C.M."/>
        </authorList>
    </citation>
    <scope>NUCLEOTIDE SEQUENCE [LARGE SCALE GENOMIC DNA]</scope>
    <source>
        <strain evidence="1 2">SRB007</strain>
    </source>
</reference>
<dbReference type="Proteomes" id="UP000428328">
    <property type="component" value="Chromosome"/>
</dbReference>